<evidence type="ECO:0000256" key="12">
    <source>
        <dbReference type="ARBA" id="ARBA00048126"/>
    </source>
</evidence>
<feature type="domain" description="ACT" evidence="15">
    <location>
        <begin position="331"/>
        <end position="401"/>
    </location>
</feature>
<keyword evidence="7" id="KW-0028">Amino-acid biosynthesis</keyword>
<evidence type="ECO:0000256" key="7">
    <source>
        <dbReference type="ARBA" id="ARBA00022605"/>
    </source>
</evidence>
<dbReference type="EMBL" id="BAAANL010000008">
    <property type="protein sequence ID" value="GAA1872970.1"/>
    <property type="molecule type" value="Genomic_DNA"/>
</dbReference>
<dbReference type="PROSITE" id="PS00671">
    <property type="entry name" value="D_2_HYDROXYACID_DH_3"/>
    <property type="match status" value="1"/>
</dbReference>
<dbReference type="PROSITE" id="PS51671">
    <property type="entry name" value="ACT"/>
    <property type="match status" value="1"/>
</dbReference>
<accession>A0ABP5A0U5</accession>
<dbReference type="InterPro" id="IPR002912">
    <property type="entry name" value="ACT_dom"/>
</dbReference>
<keyword evidence="10" id="KW-0718">Serine biosynthesis</keyword>
<protein>
    <recommendedName>
        <fullName evidence="6">D-3-phosphoglycerate dehydrogenase</fullName>
        <ecNumber evidence="4">1.1.1.399</ecNumber>
        <ecNumber evidence="5">1.1.1.95</ecNumber>
    </recommendedName>
    <alternativeName>
        <fullName evidence="11">2-oxoglutarate reductase</fullName>
    </alternativeName>
</protein>
<keyword evidence="9" id="KW-0520">NAD</keyword>
<evidence type="ECO:0000256" key="14">
    <source>
        <dbReference type="RuleBase" id="RU003719"/>
    </source>
</evidence>
<evidence type="ECO:0000313" key="16">
    <source>
        <dbReference type="EMBL" id="GAA1872970.1"/>
    </source>
</evidence>
<dbReference type="InterPro" id="IPR036291">
    <property type="entry name" value="NAD(P)-bd_dom_sf"/>
</dbReference>
<dbReference type="PANTHER" id="PTHR42789">
    <property type="entry name" value="D-ISOMER SPECIFIC 2-HYDROXYACID DEHYDROGENASE FAMILY PROTEIN (AFU_ORTHOLOGUE AFUA_6G10090)"/>
    <property type="match status" value="1"/>
</dbReference>
<comment type="catalytic activity">
    <reaction evidence="12">
        <text>(R)-2-hydroxyglutarate + NAD(+) = 2-oxoglutarate + NADH + H(+)</text>
        <dbReference type="Rhea" id="RHEA:49612"/>
        <dbReference type="ChEBI" id="CHEBI:15378"/>
        <dbReference type="ChEBI" id="CHEBI:15801"/>
        <dbReference type="ChEBI" id="CHEBI:16810"/>
        <dbReference type="ChEBI" id="CHEBI:57540"/>
        <dbReference type="ChEBI" id="CHEBI:57945"/>
        <dbReference type="EC" id="1.1.1.399"/>
    </reaction>
</comment>
<organism evidence="16 17">
    <name type="scientific">Myceligenerans crystallogenes</name>
    <dbReference type="NCBI Taxonomy" id="316335"/>
    <lineage>
        <taxon>Bacteria</taxon>
        <taxon>Bacillati</taxon>
        <taxon>Actinomycetota</taxon>
        <taxon>Actinomycetes</taxon>
        <taxon>Micrococcales</taxon>
        <taxon>Promicromonosporaceae</taxon>
        <taxon>Myceligenerans</taxon>
    </lineage>
</organism>
<dbReference type="SUPFAM" id="SSF55021">
    <property type="entry name" value="ACT-like"/>
    <property type="match status" value="1"/>
</dbReference>
<dbReference type="SUPFAM" id="SSF52283">
    <property type="entry name" value="Formate/glycerate dehydrogenase catalytic domain-like"/>
    <property type="match status" value="1"/>
</dbReference>
<gene>
    <name evidence="16" type="primary">serA</name>
    <name evidence="16" type="ORF">GCM10009751_35480</name>
</gene>
<comment type="pathway">
    <text evidence="2">Amino-acid biosynthesis; L-serine biosynthesis; L-serine from 3-phospho-D-glycerate: step 1/3.</text>
</comment>
<dbReference type="Pfam" id="PF02826">
    <property type="entry name" value="2-Hacid_dh_C"/>
    <property type="match status" value="1"/>
</dbReference>
<comment type="function">
    <text evidence="1">Catalyzes the reversible oxidation of 3-phospho-D-glycerate to 3-phosphonooxypyruvate, the first step of the phosphorylated L-serine biosynthesis pathway. Also catalyzes the reversible oxidation of 2-hydroxyglutarate to 2-oxoglutarate.</text>
</comment>
<dbReference type="InterPro" id="IPR054480">
    <property type="entry name" value="AHAS_small-like_ACT"/>
</dbReference>
<dbReference type="InterPro" id="IPR045865">
    <property type="entry name" value="ACT-like_dom_sf"/>
</dbReference>
<dbReference type="InterPro" id="IPR006139">
    <property type="entry name" value="D-isomer_2_OHA_DH_cat_dom"/>
</dbReference>
<dbReference type="PROSITE" id="PS00065">
    <property type="entry name" value="D_2_HYDROXYACID_DH_1"/>
    <property type="match status" value="1"/>
</dbReference>
<evidence type="ECO:0000313" key="17">
    <source>
        <dbReference type="Proteomes" id="UP001501094"/>
    </source>
</evidence>
<dbReference type="PANTHER" id="PTHR42789:SF1">
    <property type="entry name" value="D-ISOMER SPECIFIC 2-HYDROXYACID DEHYDROGENASE FAMILY PROTEIN (AFU_ORTHOLOGUE AFUA_6G10090)"/>
    <property type="match status" value="1"/>
</dbReference>
<evidence type="ECO:0000256" key="8">
    <source>
        <dbReference type="ARBA" id="ARBA00023002"/>
    </source>
</evidence>
<dbReference type="SUPFAM" id="SSF51735">
    <property type="entry name" value="NAD(P)-binding Rossmann-fold domains"/>
    <property type="match status" value="1"/>
</dbReference>
<dbReference type="EC" id="1.1.1.95" evidence="5"/>
<reference evidence="17" key="1">
    <citation type="journal article" date="2019" name="Int. J. Syst. Evol. Microbiol.">
        <title>The Global Catalogue of Microorganisms (GCM) 10K type strain sequencing project: providing services to taxonomists for standard genome sequencing and annotation.</title>
        <authorList>
            <consortium name="The Broad Institute Genomics Platform"/>
            <consortium name="The Broad Institute Genome Sequencing Center for Infectious Disease"/>
            <person name="Wu L."/>
            <person name="Ma J."/>
        </authorList>
    </citation>
    <scope>NUCLEOTIDE SEQUENCE [LARGE SCALE GENOMIC DNA]</scope>
    <source>
        <strain evidence="17">JCM 14326</strain>
    </source>
</reference>
<dbReference type="NCBIfam" id="NF008759">
    <property type="entry name" value="PRK11790.1"/>
    <property type="match status" value="1"/>
</dbReference>
<dbReference type="InterPro" id="IPR029752">
    <property type="entry name" value="D-isomer_DH_CS1"/>
</dbReference>
<dbReference type="InterPro" id="IPR029753">
    <property type="entry name" value="D-isomer_DH_CS"/>
</dbReference>
<dbReference type="EC" id="1.1.1.399" evidence="4"/>
<evidence type="ECO:0000256" key="13">
    <source>
        <dbReference type="ARBA" id="ARBA00048731"/>
    </source>
</evidence>
<keyword evidence="8 14" id="KW-0560">Oxidoreductase</keyword>
<keyword evidence="17" id="KW-1185">Reference proteome</keyword>
<evidence type="ECO:0000256" key="10">
    <source>
        <dbReference type="ARBA" id="ARBA00023299"/>
    </source>
</evidence>
<dbReference type="CDD" id="cd04901">
    <property type="entry name" value="ACT_3PGDH"/>
    <property type="match status" value="1"/>
</dbReference>
<dbReference type="RefSeq" id="WP_344105545.1">
    <property type="nucleotide sequence ID" value="NZ_BAAANL010000008.1"/>
</dbReference>
<dbReference type="Pfam" id="PF22629">
    <property type="entry name" value="ACT_AHAS_ss"/>
    <property type="match status" value="1"/>
</dbReference>
<evidence type="ECO:0000256" key="11">
    <source>
        <dbReference type="ARBA" id="ARBA00030455"/>
    </source>
</evidence>
<dbReference type="InterPro" id="IPR050857">
    <property type="entry name" value="D-2-hydroxyacid_DH"/>
</dbReference>
<comment type="catalytic activity">
    <reaction evidence="13">
        <text>(2R)-3-phosphoglycerate + NAD(+) = 3-phosphooxypyruvate + NADH + H(+)</text>
        <dbReference type="Rhea" id="RHEA:12641"/>
        <dbReference type="ChEBI" id="CHEBI:15378"/>
        <dbReference type="ChEBI" id="CHEBI:18110"/>
        <dbReference type="ChEBI" id="CHEBI:57540"/>
        <dbReference type="ChEBI" id="CHEBI:57945"/>
        <dbReference type="ChEBI" id="CHEBI:58272"/>
        <dbReference type="EC" id="1.1.1.95"/>
    </reaction>
</comment>
<comment type="caution">
    <text evidence="16">The sequence shown here is derived from an EMBL/GenBank/DDBJ whole genome shotgun (WGS) entry which is preliminary data.</text>
</comment>
<dbReference type="Gene3D" id="3.30.70.260">
    <property type="match status" value="1"/>
</dbReference>
<evidence type="ECO:0000256" key="3">
    <source>
        <dbReference type="ARBA" id="ARBA00005854"/>
    </source>
</evidence>
<dbReference type="Pfam" id="PF00389">
    <property type="entry name" value="2-Hacid_dh"/>
    <property type="match status" value="1"/>
</dbReference>
<comment type="similarity">
    <text evidence="3 14">Belongs to the D-isomer specific 2-hydroxyacid dehydrogenase family.</text>
</comment>
<evidence type="ECO:0000259" key="15">
    <source>
        <dbReference type="PROSITE" id="PS51671"/>
    </source>
</evidence>
<evidence type="ECO:0000256" key="1">
    <source>
        <dbReference type="ARBA" id="ARBA00003800"/>
    </source>
</evidence>
<name>A0ABP5A0U5_9MICO</name>
<proteinExistence type="inferred from homology"/>
<evidence type="ECO:0000256" key="4">
    <source>
        <dbReference type="ARBA" id="ARBA00013001"/>
    </source>
</evidence>
<evidence type="ECO:0000256" key="2">
    <source>
        <dbReference type="ARBA" id="ARBA00005216"/>
    </source>
</evidence>
<dbReference type="Proteomes" id="UP001501094">
    <property type="component" value="Unassembled WGS sequence"/>
</dbReference>
<dbReference type="InterPro" id="IPR006140">
    <property type="entry name" value="D-isomer_DH_NAD-bd"/>
</dbReference>
<dbReference type="CDD" id="cd12176">
    <property type="entry name" value="PGDH_3"/>
    <property type="match status" value="1"/>
</dbReference>
<evidence type="ECO:0000256" key="5">
    <source>
        <dbReference type="ARBA" id="ARBA00013143"/>
    </source>
</evidence>
<sequence length="414" mass="44412">MQHRALLLENIHPGAVKNLEAAGFEVETRKGALDEDELIAALDGVHVLGIRSKTEVTRRVLASSDSLLAVGAFSIGTNQIDLAAAAERGVVAFNAPFSNTRSVVELAIAEIISLTRRMTERDKSLHAGVWEKSATGSHEVRGRTLGIIGYGNIGSQLSVLAENLGMSVVFYDLQERLALGNARRAETLEELLAASDIVTLHVDGRSGNAGLFGAEHFAAMRPGAIFLNLSRGFVVDVEALRDNIVSGHLAGAAIDVFPTEPKKAGEQFDSPLRGLPNVILTPHVGGSTEEAQENIGQFVSKKLRDYITTGSTMLSVNLPNLQLEQTGVAGRIALLHRNVPGVLARVNQIFADHGANIEGQMLATKGDLGYVVTDISDVTERGSSKFLMEMETTVRLRINDQFERPEFPPGPAAK</sequence>
<evidence type="ECO:0000256" key="6">
    <source>
        <dbReference type="ARBA" id="ARBA00021582"/>
    </source>
</evidence>
<dbReference type="Gene3D" id="3.40.50.720">
    <property type="entry name" value="NAD(P)-binding Rossmann-like Domain"/>
    <property type="match status" value="2"/>
</dbReference>
<evidence type="ECO:0000256" key="9">
    <source>
        <dbReference type="ARBA" id="ARBA00023027"/>
    </source>
</evidence>